<evidence type="ECO:0000259" key="3">
    <source>
        <dbReference type="SMART" id="SM00382"/>
    </source>
</evidence>
<dbReference type="InterPro" id="IPR014433">
    <property type="entry name" value="CooC"/>
</dbReference>
<dbReference type="GO" id="GO:0009898">
    <property type="term" value="C:cytoplasmic side of plasma membrane"/>
    <property type="evidence" value="ECO:0007669"/>
    <property type="project" value="TreeGrafter"/>
</dbReference>
<dbReference type="PANTHER" id="PTHR43384:SF6">
    <property type="entry name" value="SEPTUM SITE-DETERMINING PROTEIN MIND HOMOLOG, CHLOROPLASTIC"/>
    <property type="match status" value="1"/>
</dbReference>
<dbReference type="Pfam" id="PF01656">
    <property type="entry name" value="CbiA"/>
    <property type="match status" value="1"/>
</dbReference>
<accession>A0A7J3MXS6</accession>
<dbReference type="InterPro" id="IPR027417">
    <property type="entry name" value="P-loop_NTPase"/>
</dbReference>
<dbReference type="InterPro" id="IPR050625">
    <property type="entry name" value="ParA/MinD_ATPase"/>
</dbReference>
<name>A0A7J3MXS6_9CREN</name>
<dbReference type="GO" id="GO:0005524">
    <property type="term" value="F:ATP binding"/>
    <property type="evidence" value="ECO:0007669"/>
    <property type="project" value="UniProtKB-KW"/>
</dbReference>
<dbReference type="EMBL" id="DTAU01000061">
    <property type="protein sequence ID" value="HFQ78743.1"/>
    <property type="molecule type" value="Genomic_DNA"/>
</dbReference>
<evidence type="ECO:0000256" key="2">
    <source>
        <dbReference type="ARBA" id="ARBA00022840"/>
    </source>
</evidence>
<proteinExistence type="predicted"/>
<organism evidence="5">
    <name type="scientific">Ignisphaera aggregans</name>
    <dbReference type="NCBI Taxonomy" id="334771"/>
    <lineage>
        <taxon>Archaea</taxon>
        <taxon>Thermoproteota</taxon>
        <taxon>Thermoprotei</taxon>
        <taxon>Desulfurococcales</taxon>
        <taxon>Desulfurococcaceae</taxon>
        <taxon>Ignisphaera</taxon>
    </lineage>
</organism>
<dbReference type="AlphaFoldDB" id="A0A7J3MXS6"/>
<evidence type="ECO:0000313" key="4">
    <source>
        <dbReference type="EMBL" id="HFQ78743.1"/>
    </source>
</evidence>
<dbReference type="SMART" id="SM00382">
    <property type="entry name" value="AAA"/>
    <property type="match status" value="1"/>
</dbReference>
<gene>
    <name evidence="4" type="ORF">ENT99_03450</name>
    <name evidence="5" type="ORF">ENU64_02955</name>
</gene>
<dbReference type="GO" id="GO:0005829">
    <property type="term" value="C:cytosol"/>
    <property type="evidence" value="ECO:0007669"/>
    <property type="project" value="TreeGrafter"/>
</dbReference>
<dbReference type="PIRSF" id="PIRSF005647">
    <property type="entry name" value="CooC"/>
    <property type="match status" value="1"/>
</dbReference>
<dbReference type="GO" id="GO:0016887">
    <property type="term" value="F:ATP hydrolysis activity"/>
    <property type="evidence" value="ECO:0007669"/>
    <property type="project" value="TreeGrafter"/>
</dbReference>
<dbReference type="PANTHER" id="PTHR43384">
    <property type="entry name" value="SEPTUM SITE-DETERMINING PROTEIN MIND HOMOLOG, CHLOROPLASTIC-RELATED"/>
    <property type="match status" value="1"/>
</dbReference>
<sequence>MKIAVVGKGGVGKTTIVAGLARFIGREGYNVIAIDADPSLNLAVSVGIPHDIAEKAPILFNEEEFIRSRTILSNNIYIMNPKVDDVVEKFGIKGPDNVTVIKFGEVRKAGSRCLCPEYAFLRALLSHLILGRKDVVILDMVAGLEPLSRGTIKNIDLMLCVVEPSIKAIDVALKMEKFANEIGIKKIEIVANKIKKEEDIINIEKNLQKKLFHYIPYDESVIEADTYGISLIDFKPSSPAVRALEQLKKKILMYLGKNLYRDAT</sequence>
<dbReference type="Gene3D" id="3.40.50.300">
    <property type="entry name" value="P-loop containing nucleotide triphosphate hydrolases"/>
    <property type="match status" value="1"/>
</dbReference>
<dbReference type="GO" id="GO:0051782">
    <property type="term" value="P:negative regulation of cell division"/>
    <property type="evidence" value="ECO:0007669"/>
    <property type="project" value="TreeGrafter"/>
</dbReference>
<feature type="domain" description="AAA+ ATPase" evidence="3">
    <location>
        <begin position="2"/>
        <end position="188"/>
    </location>
</feature>
<dbReference type="InterPro" id="IPR003593">
    <property type="entry name" value="AAA+_ATPase"/>
</dbReference>
<dbReference type="SUPFAM" id="SSF52540">
    <property type="entry name" value="P-loop containing nucleoside triphosphate hydrolases"/>
    <property type="match status" value="1"/>
</dbReference>
<evidence type="ECO:0000256" key="1">
    <source>
        <dbReference type="ARBA" id="ARBA00022741"/>
    </source>
</evidence>
<evidence type="ECO:0000313" key="5">
    <source>
        <dbReference type="EMBL" id="HGT98373.1"/>
    </source>
</evidence>
<comment type="caution">
    <text evidence="5">The sequence shown here is derived from an EMBL/GenBank/DDBJ whole genome shotgun (WGS) entry which is preliminary data.</text>
</comment>
<keyword evidence="1" id="KW-0547">Nucleotide-binding</keyword>
<dbReference type="InterPro" id="IPR002586">
    <property type="entry name" value="CobQ/CobB/MinD/ParA_Nub-bd_dom"/>
</dbReference>
<keyword evidence="2" id="KW-0067">ATP-binding</keyword>
<protein>
    <recommendedName>
        <fullName evidence="3">AAA+ ATPase domain-containing protein</fullName>
    </recommendedName>
</protein>
<reference evidence="5" key="1">
    <citation type="journal article" date="2020" name="mSystems">
        <title>Genome- and Community-Level Interaction Insights into Carbon Utilization and Element Cycling Functions of Hydrothermarchaeota in Hydrothermal Sediment.</title>
        <authorList>
            <person name="Zhou Z."/>
            <person name="Liu Y."/>
            <person name="Xu W."/>
            <person name="Pan J."/>
            <person name="Luo Z.H."/>
            <person name="Li M."/>
        </authorList>
    </citation>
    <scope>NUCLEOTIDE SEQUENCE [LARGE SCALE GENOMIC DNA]</scope>
    <source>
        <strain evidence="4">SpSt-629</strain>
        <strain evidence="5">SpSt-688</strain>
    </source>
</reference>
<dbReference type="EMBL" id="DTDH01000085">
    <property type="protein sequence ID" value="HGT98373.1"/>
    <property type="molecule type" value="Genomic_DNA"/>
</dbReference>